<dbReference type="EMBL" id="BPLF01000002">
    <property type="protein sequence ID" value="GIX62464.1"/>
    <property type="molecule type" value="Genomic_DNA"/>
</dbReference>
<gene>
    <name evidence="1" type="ORF">BcabD6B2_18990</name>
</gene>
<dbReference type="GeneID" id="94193945"/>
<evidence type="ECO:0000313" key="2">
    <source>
        <dbReference type="Proteomes" id="UP001497744"/>
    </source>
</evidence>
<organism evidence="1 2">
    <name type="scientific">Babesia caballi</name>
    <dbReference type="NCBI Taxonomy" id="5871"/>
    <lineage>
        <taxon>Eukaryota</taxon>
        <taxon>Sar</taxon>
        <taxon>Alveolata</taxon>
        <taxon>Apicomplexa</taxon>
        <taxon>Aconoidasida</taxon>
        <taxon>Piroplasmida</taxon>
        <taxon>Babesiidae</taxon>
        <taxon>Babesia</taxon>
    </lineage>
</organism>
<dbReference type="AlphaFoldDB" id="A0AAV4LRN0"/>
<keyword evidence="2" id="KW-1185">Reference proteome</keyword>
<dbReference type="Proteomes" id="UP001497744">
    <property type="component" value="Unassembled WGS sequence"/>
</dbReference>
<proteinExistence type="predicted"/>
<protein>
    <submittedName>
        <fullName evidence="1">M42 family peptidase</fullName>
    </submittedName>
</protein>
<reference evidence="1 2" key="1">
    <citation type="submission" date="2021-06" db="EMBL/GenBank/DDBJ databases">
        <title>Genome sequence of Babesia caballi.</title>
        <authorList>
            <person name="Yamagishi J."/>
            <person name="Kidaka T."/>
            <person name="Ochi A."/>
        </authorList>
    </citation>
    <scope>NUCLEOTIDE SEQUENCE [LARGE SCALE GENOMIC DNA]</scope>
    <source>
        <strain evidence="1">USDA-D6B2</strain>
    </source>
</reference>
<comment type="caution">
    <text evidence="1">The sequence shown here is derived from an EMBL/GenBank/DDBJ whole genome shotgun (WGS) entry which is preliminary data.</text>
</comment>
<dbReference type="RefSeq" id="XP_067714533.1">
    <property type="nucleotide sequence ID" value="XM_067858432.1"/>
</dbReference>
<evidence type="ECO:0000313" key="1">
    <source>
        <dbReference type="EMBL" id="GIX62464.1"/>
    </source>
</evidence>
<sequence length="176" mass="18924">MFLSLVSEESATSNWFGAGGGKSLRRSNVRRHFLLERIGEGGVWKGGRSRHPHPLSELTEPPKSCLGNMRVRLVSVNIRGQEPLAVEVRSQGSTAKRQIAPAAAVSMRPPIDVGEGLVVEGEAGDKDLGALIITNVLVISTIVKRRITFSLKLGDECRGGALDAYGEGFGKICFEL</sequence>
<name>A0AAV4LRN0_BABCB</name>
<accession>A0AAV4LRN0</accession>